<feature type="compositionally biased region" description="Polar residues" evidence="1">
    <location>
        <begin position="49"/>
        <end position="58"/>
    </location>
</feature>
<dbReference type="EMBL" id="BRXZ01003036">
    <property type="protein sequence ID" value="GMH46431.1"/>
    <property type="molecule type" value="Genomic_DNA"/>
</dbReference>
<feature type="non-terminal residue" evidence="2">
    <location>
        <position position="1"/>
    </location>
</feature>
<proteinExistence type="predicted"/>
<dbReference type="Proteomes" id="UP001165082">
    <property type="component" value="Unassembled WGS sequence"/>
</dbReference>
<feature type="compositionally biased region" description="Basic residues" evidence="1">
    <location>
        <begin position="16"/>
        <end position="35"/>
    </location>
</feature>
<comment type="caution">
    <text evidence="2">The sequence shown here is derived from an EMBL/GenBank/DDBJ whole genome shotgun (WGS) entry which is preliminary data.</text>
</comment>
<keyword evidence="3" id="KW-1185">Reference proteome</keyword>
<accession>A0A9W6Z6R3</accession>
<protein>
    <submittedName>
        <fullName evidence="2">Uncharacterized protein</fullName>
    </submittedName>
</protein>
<reference evidence="2" key="1">
    <citation type="submission" date="2022-07" db="EMBL/GenBank/DDBJ databases">
        <title>Genome analysis of Parmales, a sister group of diatoms, reveals the evolutionary specialization of diatoms from phago-mixotrophs to photoautotrophs.</title>
        <authorList>
            <person name="Ban H."/>
            <person name="Sato S."/>
            <person name="Yoshikawa S."/>
            <person name="Kazumasa Y."/>
            <person name="Nakamura Y."/>
            <person name="Ichinomiya M."/>
            <person name="Saitoh K."/>
            <person name="Sato N."/>
            <person name="Blanc-Mathieu R."/>
            <person name="Endo H."/>
            <person name="Kuwata A."/>
            <person name="Ogata H."/>
        </authorList>
    </citation>
    <scope>NUCLEOTIDE SEQUENCE</scope>
</reference>
<name>A0A9W6Z6R3_9STRA</name>
<dbReference type="OrthoDB" id="194436at2759"/>
<feature type="compositionally biased region" description="Pro residues" evidence="1">
    <location>
        <begin position="59"/>
        <end position="72"/>
    </location>
</feature>
<feature type="region of interest" description="Disordered" evidence="1">
    <location>
        <begin position="1"/>
        <end position="77"/>
    </location>
</feature>
<feature type="region of interest" description="Disordered" evidence="1">
    <location>
        <begin position="112"/>
        <end position="131"/>
    </location>
</feature>
<sequence>QYGGENGKFGPTLVPPRKRRKDEPKKKRTKKKPVRKLISDFQKPVRSSLYKTSRGFTSSPPPDHFLGPPPPTFGGVNQESVDMLLKDMDWLSGSARPNLTKTGGAILASLPTLQPSAHRKKNRPNKLRDKKAAAKLSADVVALQTAMLLITEHGYGGGSGKL</sequence>
<organism evidence="2 3">
    <name type="scientific">Triparma retinervis</name>
    <dbReference type="NCBI Taxonomy" id="2557542"/>
    <lineage>
        <taxon>Eukaryota</taxon>
        <taxon>Sar</taxon>
        <taxon>Stramenopiles</taxon>
        <taxon>Ochrophyta</taxon>
        <taxon>Bolidophyceae</taxon>
        <taxon>Parmales</taxon>
        <taxon>Triparmaceae</taxon>
        <taxon>Triparma</taxon>
    </lineage>
</organism>
<dbReference type="AlphaFoldDB" id="A0A9W6Z6R3"/>
<evidence type="ECO:0000313" key="3">
    <source>
        <dbReference type="Proteomes" id="UP001165082"/>
    </source>
</evidence>
<evidence type="ECO:0000313" key="2">
    <source>
        <dbReference type="EMBL" id="GMH46431.1"/>
    </source>
</evidence>
<evidence type="ECO:0000256" key="1">
    <source>
        <dbReference type="SAM" id="MobiDB-lite"/>
    </source>
</evidence>
<gene>
    <name evidence="2" type="ORF">TrRE_jg10876</name>
</gene>